<dbReference type="PANTHER" id="PTHR47272:SF1">
    <property type="entry name" value="PIGGYBAC TRANSPOSABLE ELEMENT-DERIVED PROTEIN 3-LIKE"/>
    <property type="match status" value="1"/>
</dbReference>
<accession>A0AAE0Y8S1</accession>
<comment type="caution">
    <text evidence="2">The sequence shown here is derived from an EMBL/GenBank/DDBJ whole genome shotgun (WGS) entry which is preliminary data.</text>
</comment>
<reference evidence="2" key="1">
    <citation type="journal article" date="2023" name="G3 (Bethesda)">
        <title>A reference genome for the long-term kleptoplast-retaining sea slug Elysia crispata morphotype clarki.</title>
        <authorList>
            <person name="Eastman K.E."/>
            <person name="Pendleton A.L."/>
            <person name="Shaikh M.A."/>
            <person name="Suttiyut T."/>
            <person name="Ogas R."/>
            <person name="Tomko P."/>
            <person name="Gavelis G."/>
            <person name="Widhalm J.R."/>
            <person name="Wisecaver J.H."/>
        </authorList>
    </citation>
    <scope>NUCLEOTIDE SEQUENCE</scope>
    <source>
        <strain evidence="2">ECLA1</strain>
    </source>
</reference>
<dbReference type="Pfam" id="PF13843">
    <property type="entry name" value="DDE_Tnp_1_7"/>
    <property type="match status" value="1"/>
</dbReference>
<evidence type="ECO:0000313" key="2">
    <source>
        <dbReference type="EMBL" id="KAK3737113.1"/>
    </source>
</evidence>
<feature type="domain" description="PiggyBac transposable element-derived protein" evidence="1">
    <location>
        <begin position="2"/>
        <end position="190"/>
    </location>
</feature>
<gene>
    <name evidence="2" type="ORF">RRG08_016419</name>
</gene>
<evidence type="ECO:0000313" key="3">
    <source>
        <dbReference type="Proteomes" id="UP001283361"/>
    </source>
</evidence>
<dbReference type="Proteomes" id="UP001283361">
    <property type="component" value="Unassembled WGS sequence"/>
</dbReference>
<protein>
    <recommendedName>
        <fullName evidence="1">PiggyBac transposable element-derived protein domain-containing protein</fullName>
    </recommendedName>
</protein>
<dbReference type="AlphaFoldDB" id="A0AAE0Y8S1"/>
<sequence length="230" mass="26098">MADTDGYITKFDIYQGKRTGTMDGFGLGENVVLTSTKDLQSHNHEVYFDNFFTSLPLLQHLKSHGINAFGTIRSNRKGLPIDLKNDKEMERGDVDYRVSNDGLMVVKWMDYRSVLVVSNFHATNIMSVDRKEKDGSRKAVPCLIAIKDYNAFMGGVDKVAILAALYGLSRKSKKWWHRLFFGMVDRTVVNDFIAYKNLLHDNDPLLNFIREVALGLIALSRPPRVGRPLP</sequence>
<evidence type="ECO:0000259" key="1">
    <source>
        <dbReference type="Pfam" id="PF13843"/>
    </source>
</evidence>
<dbReference type="EMBL" id="JAWDGP010006665">
    <property type="protein sequence ID" value="KAK3737113.1"/>
    <property type="molecule type" value="Genomic_DNA"/>
</dbReference>
<dbReference type="PANTHER" id="PTHR47272">
    <property type="entry name" value="DDE_TNP_1_7 DOMAIN-CONTAINING PROTEIN"/>
    <property type="match status" value="1"/>
</dbReference>
<dbReference type="InterPro" id="IPR029526">
    <property type="entry name" value="PGBD"/>
</dbReference>
<proteinExistence type="predicted"/>
<organism evidence="2 3">
    <name type="scientific">Elysia crispata</name>
    <name type="common">lettuce slug</name>
    <dbReference type="NCBI Taxonomy" id="231223"/>
    <lineage>
        <taxon>Eukaryota</taxon>
        <taxon>Metazoa</taxon>
        <taxon>Spiralia</taxon>
        <taxon>Lophotrochozoa</taxon>
        <taxon>Mollusca</taxon>
        <taxon>Gastropoda</taxon>
        <taxon>Heterobranchia</taxon>
        <taxon>Euthyneura</taxon>
        <taxon>Panpulmonata</taxon>
        <taxon>Sacoglossa</taxon>
        <taxon>Placobranchoidea</taxon>
        <taxon>Plakobranchidae</taxon>
        <taxon>Elysia</taxon>
    </lineage>
</organism>
<name>A0AAE0Y8S1_9GAST</name>
<keyword evidence="3" id="KW-1185">Reference proteome</keyword>